<dbReference type="InterPro" id="IPR017871">
    <property type="entry name" value="ABC_transporter-like_CS"/>
</dbReference>
<dbReference type="InterPro" id="IPR003593">
    <property type="entry name" value="AAA+_ATPase"/>
</dbReference>
<comment type="caution">
    <text evidence="4">The sequence shown here is derived from an EMBL/GenBank/DDBJ whole genome shotgun (WGS) entry which is preliminary data.</text>
</comment>
<dbReference type="SMART" id="SM00382">
    <property type="entry name" value="AAA"/>
    <property type="match status" value="1"/>
</dbReference>
<evidence type="ECO:0000313" key="5">
    <source>
        <dbReference type="Proteomes" id="UP000659344"/>
    </source>
</evidence>
<organism evidence="4 5">
    <name type="scientific">Paenibacillus segetis</name>
    <dbReference type="NCBI Taxonomy" id="1325360"/>
    <lineage>
        <taxon>Bacteria</taxon>
        <taxon>Bacillati</taxon>
        <taxon>Bacillota</taxon>
        <taxon>Bacilli</taxon>
        <taxon>Bacillales</taxon>
        <taxon>Paenibacillaceae</taxon>
        <taxon>Paenibacillus</taxon>
    </lineage>
</organism>
<dbReference type="SUPFAM" id="SSF52540">
    <property type="entry name" value="P-loop containing nucleoside triphosphate hydrolases"/>
    <property type="match status" value="1"/>
</dbReference>
<reference evidence="5" key="1">
    <citation type="journal article" date="2019" name="Int. J. Syst. Evol. Microbiol.">
        <title>The Global Catalogue of Microorganisms (GCM) 10K type strain sequencing project: providing services to taxonomists for standard genome sequencing and annotation.</title>
        <authorList>
            <consortium name="The Broad Institute Genomics Platform"/>
            <consortium name="The Broad Institute Genome Sequencing Center for Infectious Disease"/>
            <person name="Wu L."/>
            <person name="Ma J."/>
        </authorList>
    </citation>
    <scope>NUCLEOTIDE SEQUENCE [LARGE SCALE GENOMIC DNA]</scope>
    <source>
        <strain evidence="5">CGMCC 1.12769</strain>
    </source>
</reference>
<keyword evidence="5" id="KW-1185">Reference proteome</keyword>
<dbReference type="PANTHER" id="PTHR43582">
    <property type="entry name" value="LINEARMYCIN RESISTANCE ATP-BINDING PROTEIN LNRL"/>
    <property type="match status" value="1"/>
</dbReference>
<name>A0ABQ1YF69_9BACL</name>
<keyword evidence="1" id="KW-0547">Nucleotide-binding</keyword>
<evidence type="ECO:0000313" key="4">
    <source>
        <dbReference type="EMBL" id="GGH23496.1"/>
    </source>
</evidence>
<dbReference type="PANTHER" id="PTHR43582:SF2">
    <property type="entry name" value="LINEARMYCIN RESISTANCE ATP-BINDING PROTEIN LNRL"/>
    <property type="match status" value="1"/>
</dbReference>
<protein>
    <submittedName>
        <fullName evidence="4">ABC transporter ATPase</fullName>
    </submittedName>
</protein>
<keyword evidence="2" id="KW-0067">ATP-binding</keyword>
<gene>
    <name evidence="4" type="ORF">GCM10008013_22640</name>
</gene>
<dbReference type="Proteomes" id="UP000659344">
    <property type="component" value="Unassembled WGS sequence"/>
</dbReference>
<dbReference type="InterPro" id="IPR003439">
    <property type="entry name" value="ABC_transporter-like_ATP-bd"/>
</dbReference>
<dbReference type="Gene3D" id="3.40.50.300">
    <property type="entry name" value="P-loop containing nucleotide triphosphate hydrolases"/>
    <property type="match status" value="1"/>
</dbReference>
<sequence>MNLKDEELIQKSEEIGMNNMITVKDLEKNYQSKKAVDGINFVVNKGEILGLLGPNGAGKSTTINILATILSADHGEVTIMGHDLKKDAKLIKQGIGIVPQDLAIYEEISAEKNVRFFASLYKLKGHQLDNQVKEALELVGLYDRKDDKPKTFSGGMKRRLNIACAIAHQPQVIIMDEPTVGIDPQSRNHILESIKTLKSRGATVIYSTHYMEEVEAISDRIIIMNDGKIIAEGTKEELNQKVNDEITYYFSVNNLDELSEEQLNRISGVTKVKIYDNKVEITSDKSIDNLNEIIAVILGNGCKIENMSSEVASLETTFLELTGRSLRD</sequence>
<dbReference type="PROSITE" id="PS00211">
    <property type="entry name" value="ABC_TRANSPORTER_1"/>
    <property type="match status" value="1"/>
</dbReference>
<dbReference type="PROSITE" id="PS50893">
    <property type="entry name" value="ABC_TRANSPORTER_2"/>
    <property type="match status" value="1"/>
</dbReference>
<evidence type="ECO:0000256" key="2">
    <source>
        <dbReference type="ARBA" id="ARBA00022840"/>
    </source>
</evidence>
<evidence type="ECO:0000256" key="1">
    <source>
        <dbReference type="ARBA" id="ARBA00022741"/>
    </source>
</evidence>
<feature type="domain" description="ABC transporter" evidence="3">
    <location>
        <begin position="21"/>
        <end position="251"/>
    </location>
</feature>
<accession>A0ABQ1YF69</accession>
<dbReference type="InterPro" id="IPR027417">
    <property type="entry name" value="P-loop_NTPase"/>
</dbReference>
<evidence type="ECO:0000259" key="3">
    <source>
        <dbReference type="PROSITE" id="PS50893"/>
    </source>
</evidence>
<dbReference type="Pfam" id="PF00005">
    <property type="entry name" value="ABC_tran"/>
    <property type="match status" value="1"/>
</dbReference>
<dbReference type="EMBL" id="BMFT01000001">
    <property type="protein sequence ID" value="GGH23496.1"/>
    <property type="molecule type" value="Genomic_DNA"/>
</dbReference>
<proteinExistence type="predicted"/>